<dbReference type="Pfam" id="PF03091">
    <property type="entry name" value="CutA1"/>
    <property type="match status" value="1"/>
</dbReference>
<keyword evidence="3" id="KW-1185">Reference proteome</keyword>
<dbReference type="EMBL" id="VJOL01000034">
    <property type="protein sequence ID" value="TSE28922.1"/>
    <property type="molecule type" value="Genomic_DNA"/>
</dbReference>
<accession>A0A554WZC0</accession>
<proteinExistence type="inferred from homology"/>
<dbReference type="SUPFAM" id="SSF54913">
    <property type="entry name" value="GlnB-like"/>
    <property type="match status" value="1"/>
</dbReference>
<dbReference type="GO" id="GO:0010038">
    <property type="term" value="P:response to metal ion"/>
    <property type="evidence" value="ECO:0007669"/>
    <property type="project" value="InterPro"/>
</dbReference>
<dbReference type="Gene3D" id="3.30.70.120">
    <property type="match status" value="1"/>
</dbReference>
<reference evidence="2 3" key="1">
    <citation type="submission" date="2019-07" db="EMBL/GenBank/DDBJ databases">
        <title>Tepidimonas thermarum AA-1 draft genome.</title>
        <authorList>
            <person name="Da Costa M.S."/>
            <person name="Froufe H.J.C."/>
            <person name="Egas C."/>
            <person name="Albuquerque L."/>
        </authorList>
    </citation>
    <scope>NUCLEOTIDE SEQUENCE [LARGE SCALE GENOMIC DNA]</scope>
    <source>
        <strain evidence="2 3">AA-1</strain>
    </source>
</reference>
<dbReference type="Proteomes" id="UP000318542">
    <property type="component" value="Unassembled WGS sequence"/>
</dbReference>
<dbReference type="PANTHER" id="PTHR23419">
    <property type="entry name" value="DIVALENT CATION TOLERANCE CUTA-RELATED"/>
    <property type="match status" value="1"/>
</dbReference>
<dbReference type="InterPro" id="IPR011322">
    <property type="entry name" value="N-reg_PII-like_a/b"/>
</dbReference>
<evidence type="ECO:0000313" key="3">
    <source>
        <dbReference type="Proteomes" id="UP000318542"/>
    </source>
</evidence>
<gene>
    <name evidence="2" type="primary">cutA</name>
    <name evidence="2" type="ORF">Tther_01799</name>
</gene>
<dbReference type="OrthoDB" id="37622at2"/>
<comment type="similarity">
    <text evidence="1">Belongs to the CutA family.</text>
</comment>
<dbReference type="RefSeq" id="WP_143903084.1">
    <property type="nucleotide sequence ID" value="NZ_VJOL01000034.1"/>
</dbReference>
<dbReference type="InterPro" id="IPR004323">
    <property type="entry name" value="Ion_tolerance_CutA"/>
</dbReference>
<dbReference type="PANTHER" id="PTHR23419:SF8">
    <property type="entry name" value="FI09726P"/>
    <property type="match status" value="1"/>
</dbReference>
<name>A0A554WZC0_9BURK</name>
<dbReference type="InterPro" id="IPR015867">
    <property type="entry name" value="N-reg_PII/ATP_PRibTrfase_C"/>
</dbReference>
<comment type="caution">
    <text evidence="2">The sequence shown here is derived from an EMBL/GenBank/DDBJ whole genome shotgun (WGS) entry which is preliminary data.</text>
</comment>
<organism evidence="2 3">
    <name type="scientific">Tepidimonas thermarum</name>
    <dbReference type="NCBI Taxonomy" id="335431"/>
    <lineage>
        <taxon>Bacteria</taxon>
        <taxon>Pseudomonadati</taxon>
        <taxon>Pseudomonadota</taxon>
        <taxon>Betaproteobacteria</taxon>
        <taxon>Burkholderiales</taxon>
        <taxon>Tepidimonas</taxon>
    </lineage>
</organism>
<dbReference type="GO" id="GO:0005507">
    <property type="term" value="F:copper ion binding"/>
    <property type="evidence" value="ECO:0007669"/>
    <property type="project" value="TreeGrafter"/>
</dbReference>
<evidence type="ECO:0000313" key="2">
    <source>
        <dbReference type="EMBL" id="TSE28922.1"/>
    </source>
</evidence>
<evidence type="ECO:0000256" key="1">
    <source>
        <dbReference type="ARBA" id="ARBA00010169"/>
    </source>
</evidence>
<dbReference type="AlphaFoldDB" id="A0A554WZC0"/>
<protein>
    <submittedName>
        <fullName evidence="2">Divalent-cation tolerance protein CutA</fullName>
    </submittedName>
</protein>
<sequence length="113" mass="11990">MSTPLPGTSTEGLLAVITTVATRDDALRLAHALVGQRLVACAQLSAIESVYVWAGAVQQEPEYRLLFKTTTARYPALVAALQALHPYELPAIVAVPLEASAAFADWVRAGTQS</sequence>